<evidence type="ECO:0000313" key="4">
    <source>
        <dbReference type="EMBL" id="GMH48655.1"/>
    </source>
</evidence>
<evidence type="ECO:0000259" key="2">
    <source>
        <dbReference type="Pfam" id="PF13086"/>
    </source>
</evidence>
<name>A0A9W6ZEI2_9STRA</name>
<feature type="compositionally biased region" description="Basic and acidic residues" evidence="1">
    <location>
        <begin position="139"/>
        <end position="151"/>
    </location>
</feature>
<dbReference type="PANTHER" id="PTHR10887:SF495">
    <property type="entry name" value="HELICASE SENATAXIN ISOFORM X1-RELATED"/>
    <property type="match status" value="1"/>
</dbReference>
<dbReference type="InterPro" id="IPR027417">
    <property type="entry name" value="P-loop_NTPase"/>
</dbReference>
<dbReference type="EMBL" id="BRXX01000585">
    <property type="protein sequence ID" value="GMH48655.1"/>
    <property type="molecule type" value="Genomic_DNA"/>
</dbReference>
<dbReference type="Pfam" id="PF13087">
    <property type="entry name" value="AAA_12"/>
    <property type="match status" value="1"/>
</dbReference>
<dbReference type="PANTHER" id="PTHR10887">
    <property type="entry name" value="DNA2/NAM7 HELICASE FAMILY"/>
    <property type="match status" value="1"/>
</dbReference>
<dbReference type="Pfam" id="PF13086">
    <property type="entry name" value="AAA_11"/>
    <property type="match status" value="1"/>
</dbReference>
<feature type="region of interest" description="Disordered" evidence="1">
    <location>
        <begin position="437"/>
        <end position="458"/>
    </location>
</feature>
<evidence type="ECO:0000256" key="1">
    <source>
        <dbReference type="SAM" id="MobiDB-lite"/>
    </source>
</evidence>
<keyword evidence="5" id="KW-1185">Reference proteome</keyword>
<feature type="domain" description="DNA2/NAM7 helicase helicase" evidence="2">
    <location>
        <begin position="371"/>
        <end position="694"/>
    </location>
</feature>
<reference evidence="5" key="1">
    <citation type="journal article" date="2023" name="Commun. Biol.">
        <title>Genome analysis of Parmales, the sister group of diatoms, reveals the evolutionary specialization of diatoms from phago-mixotrophs to photoautotrophs.</title>
        <authorList>
            <person name="Ban H."/>
            <person name="Sato S."/>
            <person name="Yoshikawa S."/>
            <person name="Yamada K."/>
            <person name="Nakamura Y."/>
            <person name="Ichinomiya M."/>
            <person name="Sato N."/>
            <person name="Blanc-Mathieu R."/>
            <person name="Endo H."/>
            <person name="Kuwata A."/>
            <person name="Ogata H."/>
        </authorList>
    </citation>
    <scope>NUCLEOTIDE SEQUENCE [LARGE SCALE GENOMIC DNA]</scope>
    <source>
        <strain evidence="5">NIES 3699</strain>
    </source>
</reference>
<protein>
    <submittedName>
        <fullName evidence="4">Uncharacterized protein</fullName>
    </submittedName>
</protein>
<dbReference type="InterPro" id="IPR041677">
    <property type="entry name" value="DNA2/NAM7_AAA_11"/>
</dbReference>
<proteinExistence type="predicted"/>
<dbReference type="AlphaFoldDB" id="A0A9W6ZEI2"/>
<accession>A0A9W6ZEI2</accession>
<dbReference type="InterPro" id="IPR047187">
    <property type="entry name" value="SF1_C_Upf1"/>
</dbReference>
<evidence type="ECO:0000313" key="5">
    <source>
        <dbReference type="Proteomes" id="UP001165160"/>
    </source>
</evidence>
<dbReference type="Proteomes" id="UP001165160">
    <property type="component" value="Unassembled WGS sequence"/>
</dbReference>
<dbReference type="CDD" id="cd18808">
    <property type="entry name" value="SF1_C_Upf1"/>
    <property type="match status" value="1"/>
</dbReference>
<dbReference type="Gene3D" id="3.40.50.300">
    <property type="entry name" value="P-loop containing nucleotide triphosphate hydrolases"/>
    <property type="match status" value="2"/>
</dbReference>
<dbReference type="InterPro" id="IPR045055">
    <property type="entry name" value="DNA2/NAM7-like"/>
</dbReference>
<feature type="compositionally biased region" description="Acidic residues" evidence="1">
    <location>
        <begin position="162"/>
        <end position="171"/>
    </location>
</feature>
<organism evidence="4 5">
    <name type="scientific">Triparma verrucosa</name>
    <dbReference type="NCBI Taxonomy" id="1606542"/>
    <lineage>
        <taxon>Eukaryota</taxon>
        <taxon>Sar</taxon>
        <taxon>Stramenopiles</taxon>
        <taxon>Ochrophyta</taxon>
        <taxon>Bolidophyceae</taxon>
        <taxon>Parmales</taxon>
        <taxon>Triparmaceae</taxon>
        <taxon>Triparma</taxon>
    </lineage>
</organism>
<dbReference type="SUPFAM" id="SSF52540">
    <property type="entry name" value="P-loop containing nucleoside triphosphate hydrolases"/>
    <property type="match status" value="1"/>
</dbReference>
<feature type="compositionally biased region" description="Low complexity" evidence="1">
    <location>
        <begin position="28"/>
        <end position="39"/>
    </location>
</feature>
<gene>
    <name evidence="4" type="ORF">TrVE_jg14487</name>
</gene>
<feature type="region of interest" description="Disordered" evidence="1">
    <location>
        <begin position="1"/>
        <end position="190"/>
    </location>
</feature>
<feature type="compositionally biased region" description="Acidic residues" evidence="1">
    <location>
        <begin position="10"/>
        <end position="21"/>
    </location>
</feature>
<sequence length="921" mass="102555">MAFITRIFGDEDSDDEIDPTGEFENLTSQSISRQPSIISGESGDLEFGSGSGSARDLEFKKQMAQAKKSSRYEDVERLANQASPPPVYAQGSDDDDDNGKSGESDDFNPDGTRLAMCNSLLDTFGSGSDSDSSSEDDNDGKSDGKSDKSDGSDSGSGSGSGSDDDDDDDYVPDSIIKGLQDHKDWSDSRVTIPDKPISLKKYVNIIRRNFLGEAKVMIKNAKNTIKEHKHTLCIKADRDGNKYYLKSVGLNDESLNRHLVLLDLGDEGVPAIIEVKKVKKRYTVLLQGLDDLLEKTLSGKQEVKFSSIEYFGTTVDEYDAASEDNLRGKELLPALLDLSSSPLGDKPEIFKEDAEGAIESINAGGRVWPANERQREALRLGLCRVKCVHGPPGTGKSSIIPNLCIMVLPGKITIVVCETNKAVGVDVLKLKSLEPEPKKSLKWPQPSQEEEKEDTASPKTVITVIGNRDRVVKEAKPYHIEERLRRMIEAEPGYKELKKWEKDFFEFIGNEKENTKLPDKPGKQITNVIKIKKFKSLRRLASNPSDFEVLNCIDVTDTKMEALKTLHLAMKYNELMRVVLGKFGKEFKTKLPKDKNHRYGVLQALACIIKDFEKAKEDYISAQKEKCREYILKKTTVFVSTVASLARREFNKVEADLMIVDEAGTVREESMPLLLKPNPSYLVLIGDPLQLPPFSRMSSEVSPVSYMERCHRYDAREEEVATAACSYTMLIEQYRMPRELGEIVSKLFYGGKLITPESILLGENNVIWVKSYAHEGKSGTSFENKREVAHVKKAVESVKKKNPEKPTIKVITFYKAQLEALEKALKGFPDVEVCTVDSAQGSEADIVIISCVRSGGKHIGFLSTKCRLNVAISRAKKQLIIIGNLKTFCAQKIWCRLIDEIPNKLKASCIESKCSVPKSFP</sequence>
<feature type="domain" description="DNA2/NAM7 helicase-like C-terminal" evidence="3">
    <location>
        <begin position="724"/>
        <end position="885"/>
    </location>
</feature>
<evidence type="ECO:0000259" key="3">
    <source>
        <dbReference type="Pfam" id="PF13087"/>
    </source>
</evidence>
<dbReference type="GO" id="GO:0004386">
    <property type="term" value="F:helicase activity"/>
    <property type="evidence" value="ECO:0007669"/>
    <property type="project" value="InterPro"/>
</dbReference>
<comment type="caution">
    <text evidence="4">The sequence shown here is derived from an EMBL/GenBank/DDBJ whole genome shotgun (WGS) entry which is preliminary data.</text>
</comment>
<dbReference type="InterPro" id="IPR041679">
    <property type="entry name" value="DNA2/NAM7-like_C"/>
</dbReference>